<reference evidence="2 3" key="1">
    <citation type="journal article" date="2017" name="Int. J. Syst. Evol. Microbiol.">
        <title>Ramlibacter alkalitolerans sp. nov., alkali-tolerant bacterium isolated from soil of ginseng.</title>
        <authorList>
            <person name="Lee D.H."/>
            <person name="Cha C.J."/>
        </authorList>
    </citation>
    <scope>NUCLEOTIDE SEQUENCE [LARGE SCALE GENOMIC DNA]</scope>
    <source>
        <strain evidence="2 3">KACC 19305</strain>
    </source>
</reference>
<evidence type="ECO:0000256" key="1">
    <source>
        <dbReference type="SAM" id="Phobius"/>
    </source>
</evidence>
<comment type="caution">
    <text evidence="2">The sequence shown here is derived from an EMBL/GenBank/DDBJ whole genome shotgun (WGS) entry which is preliminary data.</text>
</comment>
<dbReference type="RefSeq" id="WP_201689434.1">
    <property type="nucleotide sequence ID" value="NZ_JAEQND010000005.1"/>
</dbReference>
<evidence type="ECO:0000313" key="2">
    <source>
        <dbReference type="EMBL" id="MBL0425644.1"/>
    </source>
</evidence>
<evidence type="ECO:0008006" key="4">
    <source>
        <dbReference type="Google" id="ProtNLM"/>
    </source>
</evidence>
<keyword evidence="3" id="KW-1185">Reference proteome</keyword>
<keyword evidence="1" id="KW-0812">Transmembrane</keyword>
<feature type="transmembrane region" description="Helical" evidence="1">
    <location>
        <begin position="24"/>
        <end position="43"/>
    </location>
</feature>
<keyword evidence="1" id="KW-0472">Membrane</keyword>
<protein>
    <recommendedName>
        <fullName evidence="4">Sporulation protein</fullName>
    </recommendedName>
</protein>
<sequence>MNEIVEDQEDRTRGFVPPEPRGLGVRWIVLGVAVVLAVVFVVTKLVPAAHGPQAAPAAQAAK</sequence>
<organism evidence="2 3">
    <name type="scientific">Ramlibacter alkalitolerans</name>
    <dbReference type="NCBI Taxonomy" id="2039631"/>
    <lineage>
        <taxon>Bacteria</taxon>
        <taxon>Pseudomonadati</taxon>
        <taxon>Pseudomonadota</taxon>
        <taxon>Betaproteobacteria</taxon>
        <taxon>Burkholderiales</taxon>
        <taxon>Comamonadaceae</taxon>
        <taxon>Ramlibacter</taxon>
    </lineage>
</organism>
<keyword evidence="1" id="KW-1133">Transmembrane helix</keyword>
<name>A0ABS1JN05_9BURK</name>
<evidence type="ECO:0000313" key="3">
    <source>
        <dbReference type="Proteomes" id="UP000622707"/>
    </source>
</evidence>
<proteinExistence type="predicted"/>
<dbReference type="Proteomes" id="UP000622707">
    <property type="component" value="Unassembled WGS sequence"/>
</dbReference>
<dbReference type="EMBL" id="JAEQND010000005">
    <property type="protein sequence ID" value="MBL0425644.1"/>
    <property type="molecule type" value="Genomic_DNA"/>
</dbReference>
<accession>A0ABS1JN05</accession>
<gene>
    <name evidence="2" type="ORF">JI746_11045</name>
</gene>